<dbReference type="EMBL" id="MNUO01000004">
    <property type="protein sequence ID" value="OIN98766.1"/>
    <property type="molecule type" value="Genomic_DNA"/>
</dbReference>
<organism evidence="4 5">
    <name type="scientific">Candidatus Desantisbacteria bacterium CG1_02_38_46</name>
    <dbReference type="NCBI Taxonomy" id="1817893"/>
    <lineage>
        <taxon>Bacteria</taxon>
        <taxon>Candidatus Desantisiibacteriota</taxon>
    </lineage>
</organism>
<sequence length="169" mass="19890">MRKRAVPDVETFIAAIQDEISHRPEGRYFHRLHVVLCALRGMETKEISRVYGDSPRAVQYWLQRFLTSGFAGLQEGERPGRPSRLSLSQRRKLKKEIRHSPRELGYSQNLWDGPLLSHHLKERYGAMLQVRQCQYLFHQMGFTLQRPRRKAREADVVEQEKFKKNSTDG</sequence>
<feature type="region of interest" description="Disordered" evidence="1">
    <location>
        <begin position="73"/>
        <end position="92"/>
    </location>
</feature>
<evidence type="ECO:0000256" key="1">
    <source>
        <dbReference type="SAM" id="MobiDB-lite"/>
    </source>
</evidence>
<evidence type="ECO:0000259" key="3">
    <source>
        <dbReference type="Pfam" id="PF13592"/>
    </source>
</evidence>
<feature type="domain" description="Winged helix-turn helix" evidence="3">
    <location>
        <begin position="108"/>
        <end position="166"/>
    </location>
</feature>
<reference evidence="4 5" key="1">
    <citation type="journal article" date="2016" name="Environ. Microbiol.">
        <title>Genomic resolution of a cold subsurface aquifer community provides metabolic insights for novel microbes adapted to high CO concentrations.</title>
        <authorList>
            <person name="Probst A.J."/>
            <person name="Castelle C.J."/>
            <person name="Singh A."/>
            <person name="Brown C.T."/>
            <person name="Anantharaman K."/>
            <person name="Sharon I."/>
            <person name="Hug L.A."/>
            <person name="Burstein D."/>
            <person name="Emerson J.B."/>
            <person name="Thomas B.C."/>
            <person name="Banfield J.F."/>
        </authorList>
    </citation>
    <scope>NUCLEOTIDE SEQUENCE [LARGE SCALE GENOMIC DNA]</scope>
    <source>
        <strain evidence="4">CG1_02_38_46</strain>
    </source>
</reference>
<dbReference type="InterPro" id="IPR009057">
    <property type="entry name" value="Homeodomain-like_sf"/>
</dbReference>
<dbReference type="Proteomes" id="UP000182278">
    <property type="component" value="Unassembled WGS sequence"/>
</dbReference>
<dbReference type="Pfam" id="PF13518">
    <property type="entry name" value="HTH_28"/>
    <property type="match status" value="1"/>
</dbReference>
<gene>
    <name evidence="4" type="ORF">AUJ66_00230</name>
</gene>
<dbReference type="STRING" id="1817893.AUJ66_00230"/>
<name>A0A1J4SL65_9BACT</name>
<evidence type="ECO:0000313" key="5">
    <source>
        <dbReference type="Proteomes" id="UP000182278"/>
    </source>
</evidence>
<accession>A0A1J4SL65</accession>
<dbReference type="InterPro" id="IPR025959">
    <property type="entry name" value="Winged_HTH_dom"/>
</dbReference>
<dbReference type="SUPFAM" id="SSF46689">
    <property type="entry name" value="Homeodomain-like"/>
    <property type="match status" value="1"/>
</dbReference>
<dbReference type="Pfam" id="PF13592">
    <property type="entry name" value="HTH_33"/>
    <property type="match status" value="1"/>
</dbReference>
<evidence type="ECO:0000259" key="2">
    <source>
        <dbReference type="Pfam" id="PF13518"/>
    </source>
</evidence>
<comment type="caution">
    <text evidence="4">The sequence shown here is derived from an EMBL/GenBank/DDBJ whole genome shotgun (WGS) entry which is preliminary data.</text>
</comment>
<dbReference type="AlphaFoldDB" id="A0A1J4SL65"/>
<dbReference type="InterPro" id="IPR055247">
    <property type="entry name" value="InsJ-like_HTH"/>
</dbReference>
<evidence type="ECO:0000313" key="4">
    <source>
        <dbReference type="EMBL" id="OIN98766.1"/>
    </source>
</evidence>
<feature type="domain" description="Insertion element IS150 protein InsJ-like helix-turn-helix" evidence="2">
    <location>
        <begin position="30"/>
        <end position="82"/>
    </location>
</feature>
<proteinExistence type="predicted"/>
<protein>
    <submittedName>
        <fullName evidence="4">Uncharacterized protein</fullName>
    </submittedName>
</protein>